<evidence type="ECO:0000313" key="5">
    <source>
        <dbReference type="Proteomes" id="UP000028488"/>
    </source>
</evidence>
<dbReference type="FunFam" id="3.40.50.720:FF:000084">
    <property type="entry name" value="Short-chain dehydrogenase reductase"/>
    <property type="match status" value="1"/>
</dbReference>
<dbReference type="eggNOG" id="COG1028">
    <property type="taxonomic scope" value="Bacteria"/>
</dbReference>
<accession>A0A076EY17</accession>
<dbReference type="Proteomes" id="UP000028488">
    <property type="component" value="Chromosome"/>
</dbReference>
<gene>
    <name evidence="4" type="ORF">EP51_28030</name>
</gene>
<dbReference type="Pfam" id="PF13561">
    <property type="entry name" value="adh_short_C2"/>
    <property type="match status" value="1"/>
</dbReference>
<dbReference type="InterPro" id="IPR036291">
    <property type="entry name" value="NAD(P)-bd_dom_sf"/>
</dbReference>
<dbReference type="AlphaFoldDB" id="A0A076EY17"/>
<dbReference type="SMART" id="SM00822">
    <property type="entry name" value="PKS_KR"/>
    <property type="match status" value="1"/>
</dbReference>
<keyword evidence="2" id="KW-0560">Oxidoreductase</keyword>
<proteinExistence type="inferred from homology"/>
<dbReference type="InterPro" id="IPR057326">
    <property type="entry name" value="KR_dom"/>
</dbReference>
<sequence length="238" mass="25088">MRGLNGKVVAVTGSAGGIGEAVCERLIAEGASVYALDRTASPLGESTIVDITDPDAMAQVATRIADREGRIDGLVAAAGVVEDDIAAEEMTLDDWDRTLGVNLRGLFITNQAFGRRMLTQNSGAIVNISSMSGNHVVNVPQKQCAYNASKAAVTALTKSLASEWADRGVRVNAVSPGYVATPLLARKAHQFRQWLDATPQQRMAEPSEIAAAVAFLLSDESGYFCGSELVADGGYSLR</sequence>
<feature type="domain" description="Ketoreductase" evidence="3">
    <location>
        <begin position="7"/>
        <end position="177"/>
    </location>
</feature>
<evidence type="ECO:0000313" key="4">
    <source>
        <dbReference type="EMBL" id="AII08264.1"/>
    </source>
</evidence>
<dbReference type="InterPro" id="IPR002347">
    <property type="entry name" value="SDR_fam"/>
</dbReference>
<organism evidence="4 5">
    <name type="scientific">Rhodococcus opacus</name>
    <name type="common">Nocardia opaca</name>
    <dbReference type="NCBI Taxonomy" id="37919"/>
    <lineage>
        <taxon>Bacteria</taxon>
        <taxon>Bacillati</taxon>
        <taxon>Actinomycetota</taxon>
        <taxon>Actinomycetes</taxon>
        <taxon>Mycobacteriales</taxon>
        <taxon>Nocardiaceae</taxon>
        <taxon>Rhodococcus</taxon>
    </lineage>
</organism>
<dbReference type="RefSeq" id="WP_128641081.1">
    <property type="nucleotide sequence ID" value="NZ_CP008947.1"/>
</dbReference>
<reference evidence="4 5" key="1">
    <citation type="submission" date="2014-07" db="EMBL/GenBank/DDBJ databases">
        <title>Genome Sequence of Rhodococcus opacus Strain R7, a Biodegrader of Mono- and Polycyclic Aromatic Hydrocarbons.</title>
        <authorList>
            <person name="Di Gennaro P."/>
            <person name="Zampolli J."/>
            <person name="Presti I."/>
            <person name="Cappelletti M."/>
            <person name="D'Ursi P."/>
            <person name="Orro A."/>
            <person name="Mezzelani A."/>
            <person name="Milanesi L."/>
        </authorList>
    </citation>
    <scope>NUCLEOTIDE SEQUENCE [LARGE SCALE GENOMIC DNA]</scope>
    <source>
        <strain evidence="4 5">R7</strain>
    </source>
</reference>
<evidence type="ECO:0000259" key="3">
    <source>
        <dbReference type="SMART" id="SM00822"/>
    </source>
</evidence>
<evidence type="ECO:0000256" key="1">
    <source>
        <dbReference type="ARBA" id="ARBA00006484"/>
    </source>
</evidence>
<dbReference type="PRINTS" id="PR00081">
    <property type="entry name" value="GDHRDH"/>
</dbReference>
<name>A0A076EY17_RHOOP</name>
<dbReference type="Gene3D" id="3.40.50.720">
    <property type="entry name" value="NAD(P)-binding Rossmann-like Domain"/>
    <property type="match status" value="1"/>
</dbReference>
<comment type="similarity">
    <text evidence="1">Belongs to the short-chain dehydrogenases/reductases (SDR) family.</text>
</comment>
<dbReference type="PANTHER" id="PTHR42760">
    <property type="entry name" value="SHORT-CHAIN DEHYDROGENASES/REDUCTASES FAMILY MEMBER"/>
    <property type="match status" value="1"/>
</dbReference>
<dbReference type="PRINTS" id="PR00080">
    <property type="entry name" value="SDRFAMILY"/>
</dbReference>
<protein>
    <submittedName>
        <fullName evidence="4">Short-chain dehydrogenase</fullName>
    </submittedName>
</protein>
<dbReference type="SUPFAM" id="SSF51735">
    <property type="entry name" value="NAD(P)-binding Rossmann-fold domains"/>
    <property type="match status" value="1"/>
</dbReference>
<dbReference type="EMBL" id="CP008947">
    <property type="protein sequence ID" value="AII08264.1"/>
    <property type="molecule type" value="Genomic_DNA"/>
</dbReference>
<evidence type="ECO:0000256" key="2">
    <source>
        <dbReference type="ARBA" id="ARBA00023002"/>
    </source>
</evidence>
<dbReference type="GO" id="GO:0016616">
    <property type="term" value="F:oxidoreductase activity, acting on the CH-OH group of donors, NAD or NADP as acceptor"/>
    <property type="evidence" value="ECO:0007669"/>
    <property type="project" value="TreeGrafter"/>
</dbReference>